<dbReference type="EMBL" id="CP043661">
    <property type="protein sequence ID" value="QNE22421.1"/>
    <property type="molecule type" value="Genomic_DNA"/>
</dbReference>
<sequence>MARKTYADMKAVAKATEENGNLITATLLELREALGYNRLGVRVLGYIADGLDGEGLGYFPQWVLDSDSNEAPRSENVIRVFKKGTAVGNAISAVLEPTNKGDELLRESAGGDAAETLKRVRELVAE</sequence>
<gene>
    <name evidence="1" type="ORF">F1D05_36640</name>
</gene>
<name>A0A7G6X856_9ACTN</name>
<reference evidence="2" key="1">
    <citation type="submission" date="2019-09" db="EMBL/GenBank/DDBJ databases">
        <title>Antimicrobial potential of Antarctic Bacteria.</title>
        <authorList>
            <person name="Benaud N."/>
            <person name="Edwards R.J."/>
            <person name="Ferrari B.C."/>
        </authorList>
    </citation>
    <scope>NUCLEOTIDE SEQUENCE [LARGE SCALE GENOMIC DNA]</scope>
    <source>
        <strain evidence="2">SPB151</strain>
    </source>
</reference>
<proteinExistence type="predicted"/>
<dbReference type="RefSeq" id="WP_185444833.1">
    <property type="nucleotide sequence ID" value="NZ_CP043661.1"/>
</dbReference>
<keyword evidence="2" id="KW-1185">Reference proteome</keyword>
<accession>A0A7G6X856</accession>
<organism evidence="1 2">
    <name type="scientific">Kribbella qitaiheensis</name>
    <dbReference type="NCBI Taxonomy" id="1544730"/>
    <lineage>
        <taxon>Bacteria</taxon>
        <taxon>Bacillati</taxon>
        <taxon>Actinomycetota</taxon>
        <taxon>Actinomycetes</taxon>
        <taxon>Propionibacteriales</taxon>
        <taxon>Kribbellaceae</taxon>
        <taxon>Kribbella</taxon>
    </lineage>
</organism>
<dbReference type="Proteomes" id="UP000515563">
    <property type="component" value="Chromosome"/>
</dbReference>
<dbReference type="AlphaFoldDB" id="A0A7G6X856"/>
<protein>
    <submittedName>
        <fullName evidence="1">Uncharacterized protein</fullName>
    </submittedName>
</protein>
<reference evidence="1 2" key="2">
    <citation type="journal article" date="2020" name="Microbiol. Resour. Announc.">
        <title>Antarctic desert soil bacteria exhibit high novel natural product potential, evaluated through long-read genome sequencing and comparative genomics.</title>
        <authorList>
            <person name="Benaud N."/>
            <person name="Edwards R.J."/>
            <person name="Amos T.G."/>
            <person name="D'Agostino P.M."/>
            <person name="Gutierrez-Chavez C."/>
            <person name="Montgomery K."/>
            <person name="Nicetic I."/>
            <person name="Ferrari B.C."/>
        </authorList>
    </citation>
    <scope>NUCLEOTIDE SEQUENCE [LARGE SCALE GENOMIC DNA]</scope>
    <source>
        <strain evidence="1 2">SPB151</strain>
    </source>
</reference>
<dbReference type="KEGG" id="kqi:F1D05_36640"/>
<evidence type="ECO:0000313" key="1">
    <source>
        <dbReference type="EMBL" id="QNE22421.1"/>
    </source>
</evidence>
<evidence type="ECO:0000313" key="2">
    <source>
        <dbReference type="Proteomes" id="UP000515563"/>
    </source>
</evidence>